<dbReference type="AlphaFoldDB" id="A0A1Y2E238"/>
<dbReference type="EMBL" id="MCGR01000064">
    <property type="protein sequence ID" value="ORY65621.1"/>
    <property type="molecule type" value="Genomic_DNA"/>
</dbReference>
<organism evidence="1 2">
    <name type="scientific">Leucosporidium creatinivorum</name>
    <dbReference type="NCBI Taxonomy" id="106004"/>
    <lineage>
        <taxon>Eukaryota</taxon>
        <taxon>Fungi</taxon>
        <taxon>Dikarya</taxon>
        <taxon>Basidiomycota</taxon>
        <taxon>Pucciniomycotina</taxon>
        <taxon>Microbotryomycetes</taxon>
        <taxon>Leucosporidiales</taxon>
        <taxon>Leucosporidium</taxon>
    </lineage>
</organism>
<comment type="caution">
    <text evidence="1">The sequence shown here is derived from an EMBL/GenBank/DDBJ whole genome shotgun (WGS) entry which is preliminary data.</text>
</comment>
<proteinExistence type="predicted"/>
<sequence length="209" mass="23169">MHPTTLVPGFPLADGSLARFDAQVSKKDSKGSWVNKVKTGSGSWCAEWRKSYTLIELTGVQIEIAHWSEGDKTVFTAYMLDEVDRERIEELQRQISSRKGSFGFGGAPLSSESFKLTYSGAALNLATFTVDGETYRMRQLFETVKGKRADLAKKLDLDLNSPVSTIMATKARGFLVGALLYLVHLLELVPIERPWNDLDLSENSTTASE</sequence>
<protein>
    <submittedName>
        <fullName evidence="1">Uncharacterized protein</fullName>
    </submittedName>
</protein>
<keyword evidence="2" id="KW-1185">Reference proteome</keyword>
<name>A0A1Y2E238_9BASI</name>
<dbReference type="Proteomes" id="UP000193467">
    <property type="component" value="Unassembled WGS sequence"/>
</dbReference>
<dbReference type="InParanoid" id="A0A1Y2E238"/>
<evidence type="ECO:0000313" key="2">
    <source>
        <dbReference type="Proteomes" id="UP000193467"/>
    </source>
</evidence>
<evidence type="ECO:0000313" key="1">
    <source>
        <dbReference type="EMBL" id="ORY65621.1"/>
    </source>
</evidence>
<reference evidence="1 2" key="1">
    <citation type="submission" date="2016-07" db="EMBL/GenBank/DDBJ databases">
        <title>Pervasive Adenine N6-methylation of Active Genes in Fungi.</title>
        <authorList>
            <consortium name="DOE Joint Genome Institute"/>
            <person name="Mondo S.J."/>
            <person name="Dannebaum R.O."/>
            <person name="Kuo R.C."/>
            <person name="Labutti K."/>
            <person name="Haridas S."/>
            <person name="Kuo A."/>
            <person name="Salamov A."/>
            <person name="Ahrendt S.R."/>
            <person name="Lipzen A."/>
            <person name="Sullivan W."/>
            <person name="Andreopoulos W.B."/>
            <person name="Clum A."/>
            <person name="Lindquist E."/>
            <person name="Daum C."/>
            <person name="Ramamoorthy G.K."/>
            <person name="Gryganskyi A."/>
            <person name="Culley D."/>
            <person name="Magnuson J.K."/>
            <person name="James T.Y."/>
            <person name="O'Malley M.A."/>
            <person name="Stajich J.E."/>
            <person name="Spatafora J.W."/>
            <person name="Visel A."/>
            <person name="Grigoriev I.V."/>
        </authorList>
    </citation>
    <scope>NUCLEOTIDE SEQUENCE [LARGE SCALE GENOMIC DNA]</scope>
    <source>
        <strain evidence="1 2">62-1032</strain>
    </source>
</reference>
<accession>A0A1Y2E238</accession>
<gene>
    <name evidence="1" type="ORF">BCR35DRAFT_334598</name>
</gene>